<proteinExistence type="predicted"/>
<evidence type="ECO:0000313" key="3">
    <source>
        <dbReference type="Proteomes" id="UP000228503"/>
    </source>
</evidence>
<dbReference type="PANTHER" id="PTHR34322">
    <property type="entry name" value="TRANSPOSASE, Y1_TNP DOMAIN-CONTAINING"/>
    <property type="match status" value="1"/>
</dbReference>
<dbReference type="GO" id="GO:0004803">
    <property type="term" value="F:transposase activity"/>
    <property type="evidence" value="ECO:0007669"/>
    <property type="project" value="InterPro"/>
</dbReference>
<evidence type="ECO:0000259" key="1">
    <source>
        <dbReference type="SMART" id="SM01321"/>
    </source>
</evidence>
<name>A0A2M7TZF6_9BACT</name>
<accession>A0A2M7TZF6</accession>
<dbReference type="Pfam" id="PF01797">
    <property type="entry name" value="Y1_Tnp"/>
    <property type="match status" value="1"/>
</dbReference>
<dbReference type="SUPFAM" id="SSF143422">
    <property type="entry name" value="Transposase IS200-like"/>
    <property type="match status" value="1"/>
</dbReference>
<dbReference type="Proteomes" id="UP000228503">
    <property type="component" value="Unassembled WGS sequence"/>
</dbReference>
<feature type="domain" description="Transposase IS200-like" evidence="1">
    <location>
        <begin position="9"/>
        <end position="153"/>
    </location>
</feature>
<dbReference type="GO" id="GO:0003677">
    <property type="term" value="F:DNA binding"/>
    <property type="evidence" value="ECO:0007669"/>
    <property type="project" value="InterPro"/>
</dbReference>
<reference evidence="3" key="1">
    <citation type="submission" date="2017-09" db="EMBL/GenBank/DDBJ databases">
        <title>Depth-based differentiation of microbial function through sediment-hosted aquifers and enrichment of novel symbionts in the deep terrestrial subsurface.</title>
        <authorList>
            <person name="Probst A.J."/>
            <person name="Ladd B."/>
            <person name="Jarett J.K."/>
            <person name="Geller-Mcgrath D.E."/>
            <person name="Sieber C.M.K."/>
            <person name="Emerson J.B."/>
            <person name="Anantharaman K."/>
            <person name="Thomas B.C."/>
            <person name="Malmstrom R."/>
            <person name="Stieglmeier M."/>
            <person name="Klingl A."/>
            <person name="Woyke T."/>
            <person name="Ryan C.M."/>
            <person name="Banfield J.F."/>
        </authorList>
    </citation>
    <scope>NUCLEOTIDE SEQUENCE [LARGE SCALE GENOMIC DNA]</scope>
</reference>
<dbReference type="InterPro" id="IPR036515">
    <property type="entry name" value="Transposase_17_sf"/>
</dbReference>
<dbReference type="AlphaFoldDB" id="A0A2M7TZF6"/>
<evidence type="ECO:0000313" key="2">
    <source>
        <dbReference type="EMBL" id="PIZ63214.1"/>
    </source>
</evidence>
<dbReference type="Gene3D" id="3.30.70.1290">
    <property type="entry name" value="Transposase IS200-like"/>
    <property type="match status" value="1"/>
</dbReference>
<dbReference type="GO" id="GO:0006313">
    <property type="term" value="P:DNA transposition"/>
    <property type="evidence" value="ECO:0007669"/>
    <property type="project" value="InterPro"/>
</dbReference>
<sequence length="226" mass="26955">MPRRDISFNNKGIYHVFTKSIEGKKIFDINRYCRTFYEIACYYRSVESKVSLSAFKRLDKKIQLELLNKMGDPSTYKVSILAYCFMPNHFHFLIEQNISNGISSYVSNVLNSFTRYYNIANNRVGPLFLPKFKAVPVTHEDQLIHVSRYIHLNPYSSRVIKEQELLGSYRYSSYPFYVSSIPDKLVDNKRVIELFNYDKERYRKFIMDNAQHQQMLEACKHAYKWR</sequence>
<protein>
    <recommendedName>
        <fullName evidence="1">Transposase IS200-like domain-containing protein</fullName>
    </recommendedName>
</protein>
<organism evidence="2 3">
    <name type="scientific">Candidatus Roizmanbacteria bacterium CG_4_10_14_0_2_um_filter_39_13</name>
    <dbReference type="NCBI Taxonomy" id="1974825"/>
    <lineage>
        <taxon>Bacteria</taxon>
        <taxon>Candidatus Roizmaniibacteriota</taxon>
    </lineage>
</organism>
<comment type="caution">
    <text evidence="2">The sequence shown here is derived from an EMBL/GenBank/DDBJ whole genome shotgun (WGS) entry which is preliminary data.</text>
</comment>
<dbReference type="PANTHER" id="PTHR34322:SF2">
    <property type="entry name" value="TRANSPOSASE IS200-LIKE DOMAIN-CONTAINING PROTEIN"/>
    <property type="match status" value="1"/>
</dbReference>
<gene>
    <name evidence="2" type="ORF">COY16_02440</name>
</gene>
<dbReference type="EMBL" id="PFOB01000028">
    <property type="protein sequence ID" value="PIZ63214.1"/>
    <property type="molecule type" value="Genomic_DNA"/>
</dbReference>
<dbReference type="InterPro" id="IPR002686">
    <property type="entry name" value="Transposase_17"/>
</dbReference>
<dbReference type="SMART" id="SM01321">
    <property type="entry name" value="Y1_Tnp"/>
    <property type="match status" value="1"/>
</dbReference>